<evidence type="ECO:0000313" key="1">
    <source>
        <dbReference type="EMBL" id="RKO84623.1"/>
    </source>
</evidence>
<name>A0A4P9W0I8_9FUNG</name>
<sequence length="167" mass="18602">MLFLGSFFWSKVDTGSSCQKVGIAEKSSNIIYADLTSLLHVAPCPQIHTHERKCQVMGGAETWTSRSTRRRQLTCCAALAAGLAAAGAGLLDKPVHTVWKWQPDRVDWHRVFLREESECEVRGGEYELPSGVEMIAQTKRIAVTEQEKKGQIDCALPRTNTRKDEGQ</sequence>
<organism evidence="1 2">
    <name type="scientific">Blyttiomyces helicus</name>
    <dbReference type="NCBI Taxonomy" id="388810"/>
    <lineage>
        <taxon>Eukaryota</taxon>
        <taxon>Fungi</taxon>
        <taxon>Fungi incertae sedis</taxon>
        <taxon>Chytridiomycota</taxon>
        <taxon>Chytridiomycota incertae sedis</taxon>
        <taxon>Chytridiomycetes</taxon>
        <taxon>Chytridiomycetes incertae sedis</taxon>
        <taxon>Blyttiomyces</taxon>
    </lineage>
</organism>
<reference evidence="2" key="1">
    <citation type="journal article" date="2018" name="Nat. Microbiol.">
        <title>Leveraging single-cell genomics to expand the fungal tree of life.</title>
        <authorList>
            <person name="Ahrendt S.R."/>
            <person name="Quandt C.A."/>
            <person name="Ciobanu D."/>
            <person name="Clum A."/>
            <person name="Salamov A."/>
            <person name="Andreopoulos B."/>
            <person name="Cheng J.F."/>
            <person name="Woyke T."/>
            <person name="Pelin A."/>
            <person name="Henrissat B."/>
            <person name="Reynolds N.K."/>
            <person name="Benny G.L."/>
            <person name="Smith M.E."/>
            <person name="James T.Y."/>
            <person name="Grigoriev I.V."/>
        </authorList>
    </citation>
    <scope>NUCLEOTIDE SEQUENCE [LARGE SCALE GENOMIC DNA]</scope>
</reference>
<dbReference type="EMBL" id="KZ999910">
    <property type="protein sequence ID" value="RKO84623.1"/>
    <property type="molecule type" value="Genomic_DNA"/>
</dbReference>
<accession>A0A4P9W0I8</accession>
<proteinExistence type="predicted"/>
<gene>
    <name evidence="1" type="ORF">BDK51DRAFT_26101</name>
</gene>
<keyword evidence="2" id="KW-1185">Reference proteome</keyword>
<protein>
    <submittedName>
        <fullName evidence="1">Uncharacterized protein</fullName>
    </submittedName>
</protein>
<evidence type="ECO:0000313" key="2">
    <source>
        <dbReference type="Proteomes" id="UP000269721"/>
    </source>
</evidence>
<dbReference type="Proteomes" id="UP000269721">
    <property type="component" value="Unassembled WGS sequence"/>
</dbReference>
<dbReference type="AlphaFoldDB" id="A0A4P9W0I8"/>